<gene>
    <name evidence="1" type="ORF">ACT17_06405</name>
</gene>
<dbReference type="GO" id="GO:0003676">
    <property type="term" value="F:nucleic acid binding"/>
    <property type="evidence" value="ECO:0007669"/>
    <property type="project" value="InterPro"/>
</dbReference>
<dbReference type="InterPro" id="IPR036397">
    <property type="entry name" value="RNaseH_sf"/>
</dbReference>
<reference evidence="1 2" key="1">
    <citation type="submission" date="2015-06" db="EMBL/GenBank/DDBJ databases">
        <title>Genome sequence of Mycobacterium conceptionense strain MLE.</title>
        <authorList>
            <person name="Greninger A.L."/>
            <person name="Cunningham G."/>
            <person name="Chiu C.Y."/>
            <person name="Miller S."/>
        </authorList>
    </citation>
    <scope>NUCLEOTIDE SEQUENCE [LARGE SCALE GENOMIC DNA]</scope>
    <source>
        <strain evidence="1 2">MLE</strain>
    </source>
</reference>
<accession>A0A0J8UDU2</accession>
<dbReference type="RefSeq" id="WP_048895607.1">
    <property type="nucleotide sequence ID" value="NZ_LFOD01000003.1"/>
</dbReference>
<dbReference type="OrthoDB" id="190275at2"/>
<comment type="caution">
    <text evidence="1">The sequence shown here is derived from an EMBL/GenBank/DDBJ whole genome shotgun (WGS) entry which is preliminary data.</text>
</comment>
<dbReference type="SUPFAM" id="SSF53098">
    <property type="entry name" value="Ribonuclease H-like"/>
    <property type="match status" value="1"/>
</dbReference>
<evidence type="ECO:0000313" key="2">
    <source>
        <dbReference type="Proteomes" id="UP000037594"/>
    </source>
</evidence>
<evidence type="ECO:0000313" key="1">
    <source>
        <dbReference type="EMBL" id="KMV19663.1"/>
    </source>
</evidence>
<protein>
    <submittedName>
        <fullName evidence="1">Uncharacterized protein</fullName>
    </submittedName>
</protein>
<sequence length="228" mass="24949">MPSTTIDRRVVLDVETTGLDPARDLLLEVGVVIVDAQLREIAHHSVLIASPAAVQWARNTLAQRDRGEELDPAQKMHLSNGLIDHLLYPNTFLVEAEGVIHRERAVSTAAFEAAERLCQFLDDHGISELIPLAGSSVRSLDGPFLAAYTPALYRRFNHRTIDASALTELADFIDPRGGEQIMSAIPRSGHRTIGDCRRSIEIIGTFARHYGIGELPAAEKAQDGEAGR</sequence>
<dbReference type="PATRIC" id="fig|451644.5.peg.1313"/>
<dbReference type="Gene3D" id="3.30.420.10">
    <property type="entry name" value="Ribonuclease H-like superfamily/Ribonuclease H"/>
    <property type="match status" value="1"/>
</dbReference>
<dbReference type="Proteomes" id="UP000037594">
    <property type="component" value="Unassembled WGS sequence"/>
</dbReference>
<name>A0A0J8UDU2_9MYCO</name>
<dbReference type="AlphaFoldDB" id="A0A0J8UDU2"/>
<dbReference type="InterPro" id="IPR012337">
    <property type="entry name" value="RNaseH-like_sf"/>
</dbReference>
<organism evidence="1 2">
    <name type="scientific">Mycolicibacterium conceptionense</name>
    <dbReference type="NCBI Taxonomy" id="451644"/>
    <lineage>
        <taxon>Bacteria</taxon>
        <taxon>Bacillati</taxon>
        <taxon>Actinomycetota</taxon>
        <taxon>Actinomycetes</taxon>
        <taxon>Mycobacteriales</taxon>
        <taxon>Mycobacteriaceae</taxon>
        <taxon>Mycolicibacterium</taxon>
    </lineage>
</organism>
<proteinExistence type="predicted"/>
<dbReference type="EMBL" id="LFOD01000003">
    <property type="protein sequence ID" value="KMV19663.1"/>
    <property type="molecule type" value="Genomic_DNA"/>
</dbReference>